<feature type="region of interest" description="Disordered" evidence="1">
    <location>
        <begin position="1"/>
        <end position="22"/>
    </location>
</feature>
<dbReference type="InterPro" id="IPR055276">
    <property type="entry name" value="NHL41-like"/>
</dbReference>
<evidence type="ECO:0000313" key="4">
    <source>
        <dbReference type="Proteomes" id="UP000187406"/>
    </source>
</evidence>
<keyword evidence="2" id="KW-1133">Transmembrane helix</keyword>
<evidence type="ECO:0000256" key="2">
    <source>
        <dbReference type="SAM" id="Phobius"/>
    </source>
</evidence>
<evidence type="ECO:0008006" key="5">
    <source>
        <dbReference type="Google" id="ProtNLM"/>
    </source>
</evidence>
<evidence type="ECO:0000256" key="1">
    <source>
        <dbReference type="SAM" id="MobiDB-lite"/>
    </source>
</evidence>
<comment type="caution">
    <text evidence="3">The sequence shown here is derived from an EMBL/GenBank/DDBJ whole genome shotgun (WGS) entry which is preliminary data.</text>
</comment>
<keyword evidence="4" id="KW-1185">Reference proteome</keyword>
<keyword evidence="2" id="KW-0812">Transmembrane</keyword>
<organism evidence="3 4">
    <name type="scientific">Cephalotus follicularis</name>
    <name type="common">Albany pitcher plant</name>
    <dbReference type="NCBI Taxonomy" id="3775"/>
    <lineage>
        <taxon>Eukaryota</taxon>
        <taxon>Viridiplantae</taxon>
        <taxon>Streptophyta</taxon>
        <taxon>Embryophyta</taxon>
        <taxon>Tracheophyta</taxon>
        <taxon>Spermatophyta</taxon>
        <taxon>Magnoliopsida</taxon>
        <taxon>eudicotyledons</taxon>
        <taxon>Gunneridae</taxon>
        <taxon>Pentapetalae</taxon>
        <taxon>rosids</taxon>
        <taxon>fabids</taxon>
        <taxon>Oxalidales</taxon>
        <taxon>Cephalotaceae</taxon>
        <taxon>Cephalotus</taxon>
    </lineage>
</organism>
<feature type="region of interest" description="Disordered" evidence="1">
    <location>
        <begin position="88"/>
        <end position="114"/>
    </location>
</feature>
<keyword evidence="2" id="KW-0472">Membrane</keyword>
<feature type="compositionally biased region" description="Polar residues" evidence="1">
    <location>
        <begin position="104"/>
        <end position="114"/>
    </location>
</feature>
<accession>A0A1Q3BGK9</accession>
<sequence length="398" mass="45085">MKPSQPPLQKKKKKTISSLNPSKPTFLVSEFLSLSLMSTDNHTHRPQMDLNAEDQEAIMYQYPSTYYVQSPSTISHANSSTDIRHHTTEYSTCHSPIRSEADFPQSQTSSNPKNQVTRFNLSCYSSYHGSSNSLNEKKMVDYDVGSGKSVENRLIIVDHGGDGDDDDEEQEEEEEDEDEEDEEWYDGKRRGCWWRYFSFRRSSSCVWISLQIFWRLIVSLGVALLVFYIATKPPPPNMSIKMAGIREFVLGEGVDGSGVTTNILTCNCSMELVIDNKSKLFGLHVHPPTMEMSFGRLPFAMSHGPKLYAKSNGSTSSQLYTGTRNKPMYGAGRNMQDMLESGEGLPLVVRMSLSSEFRVVWHLIKPKLHHQAQCLLVLDNTYDKKHKTQIYNSSCTIS</sequence>
<name>A0A1Q3BGK9_CEPFO</name>
<dbReference type="AlphaFoldDB" id="A0A1Q3BGK9"/>
<feature type="region of interest" description="Disordered" evidence="1">
    <location>
        <begin position="157"/>
        <end position="183"/>
    </location>
</feature>
<dbReference type="EMBL" id="BDDD01000515">
    <property type="protein sequence ID" value="GAV67014.1"/>
    <property type="molecule type" value="Genomic_DNA"/>
</dbReference>
<dbReference type="PANTHER" id="PTHR48436">
    <property type="entry name" value="2, PUTATIVE-RELATED"/>
    <property type="match status" value="1"/>
</dbReference>
<dbReference type="OrthoDB" id="777193at2759"/>
<evidence type="ECO:0000313" key="3">
    <source>
        <dbReference type="EMBL" id="GAV67014.1"/>
    </source>
</evidence>
<dbReference type="Proteomes" id="UP000187406">
    <property type="component" value="Unassembled WGS sequence"/>
</dbReference>
<reference evidence="4" key="1">
    <citation type="submission" date="2016-04" db="EMBL/GenBank/DDBJ databases">
        <title>Cephalotus genome sequencing.</title>
        <authorList>
            <person name="Fukushima K."/>
            <person name="Hasebe M."/>
            <person name="Fang X."/>
        </authorList>
    </citation>
    <scope>NUCLEOTIDE SEQUENCE [LARGE SCALE GENOMIC DNA]</scope>
    <source>
        <strain evidence="4">cv. St1</strain>
    </source>
</reference>
<protein>
    <recommendedName>
        <fullName evidence="5">LEA_2 domain-containing protein</fullName>
    </recommendedName>
</protein>
<feature type="compositionally biased region" description="Acidic residues" evidence="1">
    <location>
        <begin position="163"/>
        <end position="183"/>
    </location>
</feature>
<proteinExistence type="predicted"/>
<dbReference type="PANTHER" id="PTHR48436:SF1">
    <property type="entry name" value="2, PUTATIVE-RELATED"/>
    <property type="match status" value="1"/>
</dbReference>
<feature type="transmembrane region" description="Helical" evidence="2">
    <location>
        <begin position="205"/>
        <end position="230"/>
    </location>
</feature>
<dbReference type="STRING" id="3775.A0A1Q3BGK9"/>
<dbReference type="InParanoid" id="A0A1Q3BGK9"/>
<gene>
    <name evidence="3" type="ORF">CFOL_v3_10523</name>
</gene>